<dbReference type="Proteomes" id="UP000722485">
    <property type="component" value="Unassembled WGS sequence"/>
</dbReference>
<dbReference type="PRINTS" id="PR00081">
    <property type="entry name" value="GDHRDH"/>
</dbReference>
<evidence type="ECO:0000313" key="3">
    <source>
        <dbReference type="Proteomes" id="UP000722485"/>
    </source>
</evidence>
<comment type="caution">
    <text evidence="2">The sequence shown here is derived from an EMBL/GenBank/DDBJ whole genome shotgun (WGS) entry which is preliminary data.</text>
</comment>
<name>A0A9P5LL52_9HYPO</name>
<dbReference type="Gene3D" id="3.40.50.720">
    <property type="entry name" value="NAD(P)-binding Rossmann-like Domain"/>
    <property type="match status" value="1"/>
</dbReference>
<dbReference type="InterPro" id="IPR051468">
    <property type="entry name" value="Fungal_SecMetab_SDRs"/>
</dbReference>
<dbReference type="InterPro" id="IPR002347">
    <property type="entry name" value="SDR_fam"/>
</dbReference>
<evidence type="ECO:0000256" key="1">
    <source>
        <dbReference type="ARBA" id="ARBA00006484"/>
    </source>
</evidence>
<protein>
    <submittedName>
        <fullName evidence="2">Uncharacterized protein</fullName>
    </submittedName>
</protein>
<gene>
    <name evidence="2" type="ORF">G7Z17_g465</name>
</gene>
<dbReference type="PANTHER" id="PTHR43544:SF26">
    <property type="entry name" value="SHORT CHAIN DEHYDROGENASE_REDUCTASE FAMILY OXIDOREDUCTASE (JCVI)"/>
    <property type="match status" value="1"/>
</dbReference>
<dbReference type="EMBL" id="JAANBB010000003">
    <property type="protein sequence ID" value="KAF7557813.1"/>
    <property type="molecule type" value="Genomic_DNA"/>
</dbReference>
<dbReference type="GO" id="GO:0016491">
    <property type="term" value="F:oxidoreductase activity"/>
    <property type="evidence" value="ECO:0007669"/>
    <property type="project" value="TreeGrafter"/>
</dbReference>
<dbReference type="CDD" id="cd05325">
    <property type="entry name" value="carb_red_sniffer_like_SDR_c"/>
    <property type="match status" value="1"/>
</dbReference>
<dbReference type="PANTHER" id="PTHR43544">
    <property type="entry name" value="SHORT-CHAIN DEHYDROGENASE/REDUCTASE"/>
    <property type="match status" value="1"/>
</dbReference>
<evidence type="ECO:0000313" key="2">
    <source>
        <dbReference type="EMBL" id="KAF7557813.1"/>
    </source>
</evidence>
<dbReference type="SUPFAM" id="SSF51735">
    <property type="entry name" value="NAD(P)-binding Rossmann-fold domains"/>
    <property type="match status" value="1"/>
</dbReference>
<proteinExistence type="inferred from homology"/>
<dbReference type="GO" id="GO:0005737">
    <property type="term" value="C:cytoplasm"/>
    <property type="evidence" value="ECO:0007669"/>
    <property type="project" value="TreeGrafter"/>
</dbReference>
<reference evidence="2" key="1">
    <citation type="submission" date="2020-03" db="EMBL/GenBank/DDBJ databases">
        <title>Draft Genome Sequence of Cylindrodendrum hubeiense.</title>
        <authorList>
            <person name="Buettner E."/>
            <person name="Kellner H."/>
        </authorList>
    </citation>
    <scope>NUCLEOTIDE SEQUENCE</scope>
    <source>
        <strain evidence="2">IHI 201604</strain>
    </source>
</reference>
<keyword evidence="3" id="KW-1185">Reference proteome</keyword>
<comment type="similarity">
    <text evidence="1">Belongs to the short-chain dehydrogenases/reductases (SDR) family.</text>
</comment>
<sequence>MASATKNTVYVVTGGNRGIGRGLVKTLLARPCISVIATVRNDEAAASLESDLADISAGKKSIYNIVILDFSAALPVEQIREAITVDHIDVLICNAAASPPMTLATQTLAEDLRIAFEVNTIGPLTVFQGLWPLLQKSAAPKLINVTSSVGCITFQEAPGGAYGPSKAALNWITRALHLQNEGLVAIALHPGWVQTRMGEFSAKEWGYPGDPPETIEGSVQGMLENPSRWQGSNAGQTIGSTNMPTASWVMDTLLDADGGNAFPLVKPGRGPGGLGTPASGDTLDEVMFNGFGRVDGFNTRGKGLTKARTVVNLAVLQGEANLKKCVWFGQNRPCGVDYPCQNQLVTNKHCVASMRVSNWFDLVLYEFDQAYTWGDANNKAGEPTRMDGADPSLRSLYTYWIDLPLEEMEARASTHSTEAQTELETNHQFNAAEQNLLSAANRRWFAAAFGDDGWATVDALTFPRPDVPNGASVYGAWGYPEYTLDGSGAQRDIGFPSAP</sequence>
<dbReference type="AlphaFoldDB" id="A0A9P5LL52"/>
<dbReference type="InterPro" id="IPR036291">
    <property type="entry name" value="NAD(P)-bd_dom_sf"/>
</dbReference>
<organism evidence="2 3">
    <name type="scientific">Cylindrodendrum hubeiense</name>
    <dbReference type="NCBI Taxonomy" id="595255"/>
    <lineage>
        <taxon>Eukaryota</taxon>
        <taxon>Fungi</taxon>
        <taxon>Dikarya</taxon>
        <taxon>Ascomycota</taxon>
        <taxon>Pezizomycotina</taxon>
        <taxon>Sordariomycetes</taxon>
        <taxon>Hypocreomycetidae</taxon>
        <taxon>Hypocreales</taxon>
        <taxon>Nectriaceae</taxon>
        <taxon>Cylindrodendrum</taxon>
    </lineage>
</organism>
<dbReference type="OrthoDB" id="9876299at2759"/>
<accession>A0A9P5LL52</accession>
<dbReference type="Pfam" id="PF00106">
    <property type="entry name" value="adh_short"/>
    <property type="match status" value="1"/>
</dbReference>